<evidence type="ECO:0000313" key="3">
    <source>
        <dbReference type="Proteomes" id="UP000306196"/>
    </source>
</evidence>
<accession>A0A5R8KF18</accession>
<protein>
    <submittedName>
        <fullName evidence="2">Exosortase-associated EpsI family protein</fullName>
    </submittedName>
</protein>
<evidence type="ECO:0000313" key="2">
    <source>
        <dbReference type="EMBL" id="TLD70890.1"/>
    </source>
</evidence>
<organism evidence="2 3">
    <name type="scientific">Phragmitibacter flavus</name>
    <dbReference type="NCBI Taxonomy" id="2576071"/>
    <lineage>
        <taxon>Bacteria</taxon>
        <taxon>Pseudomonadati</taxon>
        <taxon>Verrucomicrobiota</taxon>
        <taxon>Verrucomicrobiia</taxon>
        <taxon>Verrucomicrobiales</taxon>
        <taxon>Verrucomicrobiaceae</taxon>
        <taxon>Phragmitibacter</taxon>
    </lineage>
</organism>
<dbReference type="InterPro" id="IPR014263">
    <property type="entry name" value="Methanolan_biosynth_EpsI"/>
</dbReference>
<keyword evidence="3" id="KW-1185">Reference proteome</keyword>
<name>A0A5R8KF18_9BACT</name>
<reference evidence="2 3" key="1">
    <citation type="submission" date="2019-05" db="EMBL/GenBank/DDBJ databases">
        <title>Verrucobacter flavum gen. nov., sp. nov. a new member of the family Verrucomicrobiaceae.</title>
        <authorList>
            <person name="Szuroczki S."/>
            <person name="Abbaszade G."/>
            <person name="Szabo A."/>
            <person name="Felfoldi T."/>
            <person name="Schumann P."/>
            <person name="Boka K."/>
            <person name="Keki Z."/>
            <person name="Toumi M."/>
            <person name="Toth E."/>
        </authorList>
    </citation>
    <scope>NUCLEOTIDE SEQUENCE [LARGE SCALE GENOMIC DNA]</scope>
    <source>
        <strain evidence="2 3">MG-N-17</strain>
    </source>
</reference>
<dbReference type="EMBL" id="VAUV01000007">
    <property type="protein sequence ID" value="TLD70890.1"/>
    <property type="molecule type" value="Genomic_DNA"/>
</dbReference>
<feature type="domain" description="Methanolan biosynthesis EpsI" evidence="1">
    <location>
        <begin position="9"/>
        <end position="178"/>
    </location>
</feature>
<dbReference type="Proteomes" id="UP000306196">
    <property type="component" value="Unassembled WGS sequence"/>
</dbReference>
<dbReference type="OrthoDB" id="9769061at2"/>
<gene>
    <name evidence="2" type="ORF">FEM03_11335</name>
</gene>
<dbReference type="RefSeq" id="WP_138086360.1">
    <property type="nucleotide sequence ID" value="NZ_VAUV01000007.1"/>
</dbReference>
<sequence length="236" mass="26759">MLLRSLILSFILIGTMVVCWNSPPIKAGDGSGVIMDLPKTLSGLISVPEDPDAIELEQLPSDTQITKRLYYTPTHRSEARDHVRSSIILSGAERKSIHRPEICLVAQGWKLVSSRIRTVRINDQHDLEVTDLYIERKVTLKSGEVRPLRSHYVYWFIGTDITTASHSSRAIISLMDSILRNVNHRWAYASVQANVTDNLPTEEFGERQRDSEQTVELILKVLAESVPHFQKQFAQN</sequence>
<proteinExistence type="predicted"/>
<evidence type="ECO:0000259" key="1">
    <source>
        <dbReference type="Pfam" id="PF11984"/>
    </source>
</evidence>
<dbReference type="Pfam" id="PF11984">
    <property type="entry name" value="DUF3485"/>
    <property type="match status" value="1"/>
</dbReference>
<comment type="caution">
    <text evidence="2">The sequence shown here is derived from an EMBL/GenBank/DDBJ whole genome shotgun (WGS) entry which is preliminary data.</text>
</comment>
<dbReference type="AlphaFoldDB" id="A0A5R8KF18"/>